<evidence type="ECO:0000256" key="1">
    <source>
        <dbReference type="ARBA" id="ARBA00004141"/>
    </source>
</evidence>
<comment type="similarity">
    <text evidence="2">Belongs to the major facilitator superfamily. Sugar transporter (TC 2.A.1.1) family.</text>
</comment>
<keyword evidence="4 7" id="KW-1133">Transmembrane helix</keyword>
<evidence type="ECO:0000313" key="10">
    <source>
        <dbReference type="Proteomes" id="UP001220324"/>
    </source>
</evidence>
<feature type="transmembrane region" description="Helical" evidence="7">
    <location>
        <begin position="203"/>
        <end position="225"/>
    </location>
</feature>
<dbReference type="InterPro" id="IPR021858">
    <property type="entry name" value="Fun_TF"/>
</dbReference>
<protein>
    <recommendedName>
        <fullName evidence="8">Major facilitator superfamily (MFS) profile domain-containing protein</fullName>
    </recommendedName>
</protein>
<dbReference type="GO" id="GO:0005351">
    <property type="term" value="F:carbohydrate:proton symporter activity"/>
    <property type="evidence" value="ECO:0007669"/>
    <property type="project" value="TreeGrafter"/>
</dbReference>
<feature type="transmembrane region" description="Helical" evidence="7">
    <location>
        <begin position="20"/>
        <end position="43"/>
    </location>
</feature>
<proteinExistence type="inferred from homology"/>
<dbReference type="PANTHER" id="PTHR48022">
    <property type="entry name" value="PLASTIDIC GLUCOSE TRANSPORTER 4"/>
    <property type="match status" value="1"/>
</dbReference>
<dbReference type="InterPro" id="IPR036259">
    <property type="entry name" value="MFS_trans_sf"/>
</dbReference>
<dbReference type="InterPro" id="IPR005828">
    <property type="entry name" value="MFS_sugar_transport-like"/>
</dbReference>
<dbReference type="PANTHER" id="PTHR48022:SF45">
    <property type="entry name" value="MAJOR FACILITATOR SUPERFAMILY (MFS) PROFILE DOMAIN-CONTAINING PROTEIN-RELATED"/>
    <property type="match status" value="1"/>
</dbReference>
<name>A0AAD6GFH7_9EURO</name>
<dbReference type="Gene3D" id="1.20.1250.20">
    <property type="entry name" value="MFS general substrate transporter like domains"/>
    <property type="match status" value="1"/>
</dbReference>
<organism evidence="9 10">
    <name type="scientific">Penicillium frequentans</name>
    <dbReference type="NCBI Taxonomy" id="3151616"/>
    <lineage>
        <taxon>Eukaryota</taxon>
        <taxon>Fungi</taxon>
        <taxon>Dikarya</taxon>
        <taxon>Ascomycota</taxon>
        <taxon>Pezizomycotina</taxon>
        <taxon>Eurotiomycetes</taxon>
        <taxon>Eurotiomycetidae</taxon>
        <taxon>Eurotiales</taxon>
        <taxon>Aspergillaceae</taxon>
        <taxon>Penicillium</taxon>
    </lineage>
</organism>
<accession>A0AAD6GFH7</accession>
<feature type="transmembrane region" description="Helical" evidence="7">
    <location>
        <begin position="107"/>
        <end position="130"/>
    </location>
</feature>
<evidence type="ECO:0000259" key="8">
    <source>
        <dbReference type="PROSITE" id="PS50850"/>
    </source>
</evidence>
<sequence length="805" mass="89300">MGGLFALVLDLEMSFAPGSIGWRFPMAFQFLLSLVIIGFMWLLPESPRWLIRQNRVAEAREVLTALEAVETNHPKVKAEIQDVQSSLNQGSSSRVFQMGPQRIFHRAIIVASLLMFVQCAGIDIVGLYSLKATSSWTPFFPRALGVVYQIVSIMAGIACVFTVDGLGRRTLMLSSAAGNAICMALVAGLGSQPENTKAVHGSVVFMFLFHFTVIVGFAGVPLLYASEIAPLRMRGTFNGISISTLWVFSFLIAEITPIAYKAIGWRFFIVFAISNVIIMVTGLSHNAVDVREQGARVHETRNRRNSARREVESIGLGSHPTRSGLDRHLEVGPNYDAGMDRGLTWSDIVILVDFVLESGNGELDETVNLSFMDVQSENEDSSAERKEISSPEVSALPEPGVQEAGHISSHRLEADQYEYPNYRQIRRNAGSQARTRSWPLRDPEEASLLMHFVDQISSFFDCTDRQQHFAVHIPYRARYCDTLFNAIMALSARHLSCTTAFDTFVSDRYYQACLKTLIPALNNHGVTMNDDLLAATVILRLLEEFDVPLAGSDLRGHSFGTKAFIQGPPPSATTTPSLRQAVYWSGLRQEIYNALSLQQAPDIDLSSLHSLFSALGPDAGDCAWANQAIAHCADILLFSFGTGPRSVAEHDNLRRQTDEWSAGRPASFDPYFVGEEVEVGVTFPDIRFSSPWHAIGNQYNELARVLLSVHNPGIPTFGPLRRRFVEEADSQIRKGVWTVCGVALSNSSVPPAMVVGCMAIHLCGDRFTDRQEQNRLIQVLTKTSERHGWPTHILERQLRDTWDMA</sequence>
<feature type="transmembrane region" description="Helical" evidence="7">
    <location>
        <begin position="170"/>
        <end position="191"/>
    </location>
</feature>
<dbReference type="SUPFAM" id="SSF103473">
    <property type="entry name" value="MFS general substrate transporter"/>
    <property type="match status" value="1"/>
</dbReference>
<evidence type="ECO:0000313" key="9">
    <source>
        <dbReference type="EMBL" id="KAJ5545610.1"/>
    </source>
</evidence>
<evidence type="ECO:0000256" key="3">
    <source>
        <dbReference type="ARBA" id="ARBA00022692"/>
    </source>
</evidence>
<dbReference type="GO" id="GO:0016020">
    <property type="term" value="C:membrane"/>
    <property type="evidence" value="ECO:0007669"/>
    <property type="project" value="UniProtKB-SubCell"/>
</dbReference>
<comment type="subcellular location">
    <subcellularLocation>
        <location evidence="1">Membrane</location>
        <topology evidence="1">Multi-pass membrane protein</topology>
    </subcellularLocation>
</comment>
<gene>
    <name evidence="9" type="ORF">N7494_003195</name>
</gene>
<evidence type="ECO:0000256" key="6">
    <source>
        <dbReference type="SAM" id="MobiDB-lite"/>
    </source>
</evidence>
<evidence type="ECO:0000256" key="7">
    <source>
        <dbReference type="SAM" id="Phobius"/>
    </source>
</evidence>
<dbReference type="Pfam" id="PF00083">
    <property type="entry name" value="Sugar_tr"/>
    <property type="match status" value="1"/>
</dbReference>
<evidence type="ECO:0000256" key="5">
    <source>
        <dbReference type="ARBA" id="ARBA00023136"/>
    </source>
</evidence>
<feature type="domain" description="Major facilitator superfamily (MFS) profile" evidence="8">
    <location>
        <begin position="1"/>
        <end position="289"/>
    </location>
</feature>
<reference evidence="9 10" key="1">
    <citation type="journal article" date="2023" name="IMA Fungus">
        <title>Comparative genomic study of the Penicillium genus elucidates a diverse pangenome and 15 lateral gene transfer events.</title>
        <authorList>
            <person name="Petersen C."/>
            <person name="Sorensen T."/>
            <person name="Nielsen M.R."/>
            <person name="Sondergaard T.E."/>
            <person name="Sorensen J.L."/>
            <person name="Fitzpatrick D.A."/>
            <person name="Frisvad J.C."/>
            <person name="Nielsen K.L."/>
        </authorList>
    </citation>
    <scope>NUCLEOTIDE SEQUENCE [LARGE SCALE GENOMIC DNA]</scope>
    <source>
        <strain evidence="9 10">IBT 35679</strain>
    </source>
</reference>
<comment type="caution">
    <text evidence="9">The sequence shown here is derived from an EMBL/GenBank/DDBJ whole genome shotgun (WGS) entry which is preliminary data.</text>
</comment>
<dbReference type="AlphaFoldDB" id="A0AAD6GFH7"/>
<dbReference type="Pfam" id="PF11951">
    <property type="entry name" value="Fungal_trans_2"/>
    <property type="match status" value="1"/>
</dbReference>
<feature type="transmembrane region" description="Helical" evidence="7">
    <location>
        <begin position="237"/>
        <end position="259"/>
    </location>
</feature>
<keyword evidence="3 7" id="KW-0812">Transmembrane</keyword>
<dbReference type="Proteomes" id="UP001220324">
    <property type="component" value="Unassembled WGS sequence"/>
</dbReference>
<keyword evidence="5 7" id="KW-0472">Membrane</keyword>
<feature type="transmembrane region" description="Helical" evidence="7">
    <location>
        <begin position="142"/>
        <end position="163"/>
    </location>
</feature>
<dbReference type="PROSITE" id="PS50850">
    <property type="entry name" value="MFS"/>
    <property type="match status" value="1"/>
</dbReference>
<dbReference type="InterPro" id="IPR020846">
    <property type="entry name" value="MFS_dom"/>
</dbReference>
<dbReference type="EMBL" id="JAQIZZ010000003">
    <property type="protein sequence ID" value="KAJ5545610.1"/>
    <property type="molecule type" value="Genomic_DNA"/>
</dbReference>
<feature type="region of interest" description="Disordered" evidence="6">
    <location>
        <begin position="374"/>
        <end position="399"/>
    </location>
</feature>
<keyword evidence="10" id="KW-1185">Reference proteome</keyword>
<evidence type="ECO:0000256" key="2">
    <source>
        <dbReference type="ARBA" id="ARBA00010992"/>
    </source>
</evidence>
<dbReference type="InterPro" id="IPR050360">
    <property type="entry name" value="MFS_Sugar_Transporters"/>
</dbReference>
<evidence type="ECO:0000256" key="4">
    <source>
        <dbReference type="ARBA" id="ARBA00022989"/>
    </source>
</evidence>